<reference evidence="4" key="1">
    <citation type="submission" date="2016-02" db="EMBL/GenBank/DDBJ databases">
        <authorList>
            <person name="Holder M.E."/>
            <person name="Ajami N.J."/>
            <person name="Petrosino J.F."/>
        </authorList>
    </citation>
    <scope>NUCLEOTIDE SEQUENCE [LARGE SCALE GENOMIC DNA]</scope>
    <source>
        <strain evidence="4">CCUG 36733</strain>
    </source>
</reference>
<dbReference type="AlphaFoldDB" id="A0A0X8JEM3"/>
<feature type="compositionally biased region" description="Polar residues" evidence="1">
    <location>
        <begin position="442"/>
        <end position="458"/>
    </location>
</feature>
<feature type="compositionally biased region" description="Low complexity" evidence="1">
    <location>
        <begin position="512"/>
        <end position="523"/>
    </location>
</feature>
<dbReference type="KEGG" id="ard:AXF14_06010"/>
<sequence length="560" mass="58600">MLVVIDETGDDFTDPKGRVDVLRLSDRERVASIDLGGQPDSIAINDDGSIAAIAMENQRDEENTDVDGGLPQPPTGFVQTLDLTGDPSGWTATPIRFHDDAGNPLPIVAAAGLDTPEDLEPEYVSINSRNELAVTLQENNGVAVINLGTREITSVFSAGTVSLDGVDTEKDGLIDPSGSITDVPREPDAVGWIDDDHLATANEGDWKGGSRGWTVWDTAGNVVWDAGTSVEELATRYGLHNEDRAGKKGPEIEGLAVATMNGTRYAFVASERSNFVAVYDVDDPADPRFVQLLFSTNGPEGILPIPGRNLLAVSSETDDSDALVRSSVNLYELGGAVPATEQPSIVSDDDASGHAIGWTALGSLTGDPADASTLYAASDAALAEGRLYTIDASQTPARIVRARSVTEDGAAASDLDIGGLDARADGGSWLTSEGRPGRRTRSSAPTRGSRSRSASTCRPRSPTTSASGASSASTPPSTPRARRSSTWPCSARCGWTRRPSRWRPSRARRRTGSGATTPPRASGPGPGSRRLRRTRTATGSGCPSSPSSTTTPSPSSSGTS</sequence>
<evidence type="ECO:0000256" key="1">
    <source>
        <dbReference type="SAM" id="MobiDB-lite"/>
    </source>
</evidence>
<dbReference type="InterPro" id="IPR011048">
    <property type="entry name" value="Haem_d1_sf"/>
</dbReference>
<keyword evidence="4" id="KW-1185">Reference proteome</keyword>
<feature type="region of interest" description="Disordered" evidence="1">
    <location>
        <begin position="417"/>
        <end position="560"/>
    </location>
</feature>
<evidence type="ECO:0000259" key="2">
    <source>
        <dbReference type="Pfam" id="PF22494"/>
    </source>
</evidence>
<evidence type="ECO:0000313" key="4">
    <source>
        <dbReference type="Proteomes" id="UP000065220"/>
    </source>
</evidence>
<gene>
    <name evidence="3" type="ORF">AXF14_06010</name>
</gene>
<evidence type="ECO:0000313" key="3">
    <source>
        <dbReference type="EMBL" id="AMD87221.1"/>
    </source>
</evidence>
<dbReference type="EMBL" id="CP014228">
    <property type="protein sequence ID" value="AMD87221.1"/>
    <property type="molecule type" value="Genomic_DNA"/>
</dbReference>
<feature type="domain" description="Choice-of-anchor I" evidence="2">
    <location>
        <begin position="202"/>
        <end position="292"/>
    </location>
</feature>
<dbReference type="Proteomes" id="UP000065220">
    <property type="component" value="Chromosome"/>
</dbReference>
<dbReference type="SUPFAM" id="SSF51004">
    <property type="entry name" value="C-terminal (heme d1) domain of cytochrome cd1-nitrite reductase"/>
    <property type="match status" value="1"/>
</dbReference>
<feature type="compositionally biased region" description="Basic residues" evidence="1">
    <location>
        <begin position="498"/>
        <end position="511"/>
    </location>
</feature>
<dbReference type="PANTHER" id="PTHR46928:SF1">
    <property type="entry name" value="MESENCHYME-SPECIFIC CELL SURFACE GLYCOPROTEIN"/>
    <property type="match status" value="1"/>
</dbReference>
<feature type="compositionally biased region" description="Low complexity" evidence="1">
    <location>
        <begin position="536"/>
        <end position="560"/>
    </location>
</feature>
<dbReference type="InterPro" id="IPR055188">
    <property type="entry name" value="Choice_anch_I"/>
</dbReference>
<dbReference type="SUPFAM" id="SSF75011">
    <property type="entry name" value="3-carboxy-cis,cis-mucoante lactonizing enzyme"/>
    <property type="match status" value="1"/>
</dbReference>
<protein>
    <recommendedName>
        <fullName evidence="2">Choice-of-anchor I domain-containing protein</fullName>
    </recommendedName>
</protein>
<dbReference type="PANTHER" id="PTHR46928">
    <property type="entry name" value="MESENCHYME-SPECIFIC CELL SURFACE GLYCOPROTEIN"/>
    <property type="match status" value="1"/>
</dbReference>
<feature type="compositionally biased region" description="Low complexity" evidence="1">
    <location>
        <begin position="459"/>
        <end position="475"/>
    </location>
</feature>
<name>A0A0X8JEM3_ACTRD</name>
<accession>A0A0X8JEM3</accession>
<organism evidence="3 4">
    <name type="scientific">Actinomyces radicidentis</name>
    <dbReference type="NCBI Taxonomy" id="111015"/>
    <lineage>
        <taxon>Bacteria</taxon>
        <taxon>Bacillati</taxon>
        <taxon>Actinomycetota</taxon>
        <taxon>Actinomycetes</taxon>
        <taxon>Actinomycetales</taxon>
        <taxon>Actinomycetaceae</taxon>
        <taxon>Actinomyces</taxon>
    </lineage>
</organism>
<proteinExistence type="predicted"/>
<dbReference type="Pfam" id="PF22494">
    <property type="entry name" value="choice_anch_I"/>
    <property type="match status" value="1"/>
</dbReference>
<dbReference type="InterPro" id="IPR052956">
    <property type="entry name" value="Mesenchyme-surface_protein"/>
</dbReference>